<dbReference type="OrthoDB" id="9801077at2"/>
<dbReference type="InterPro" id="IPR006103">
    <property type="entry name" value="Glyco_hydro_2_cat"/>
</dbReference>
<reference evidence="2 3" key="1">
    <citation type="submission" date="2016-11" db="EMBL/GenBank/DDBJ databases">
        <authorList>
            <person name="Jaros S."/>
            <person name="Januszkiewicz K."/>
            <person name="Wedrychowicz H."/>
        </authorList>
    </citation>
    <scope>NUCLEOTIDE SEQUENCE [LARGE SCALE GENOMIC DNA]</scope>
    <source>
        <strain evidence="2 3">DSM 26897</strain>
    </source>
</reference>
<accession>A0A1M4WZE3</accession>
<protein>
    <submittedName>
        <fullName evidence="2">Glycosyl hydrolases family 2, TIM barrel domain</fullName>
    </submittedName>
</protein>
<dbReference type="GO" id="GO:0005975">
    <property type="term" value="P:carbohydrate metabolic process"/>
    <property type="evidence" value="ECO:0007669"/>
    <property type="project" value="InterPro"/>
</dbReference>
<dbReference type="InterPro" id="IPR017853">
    <property type="entry name" value="GH"/>
</dbReference>
<feature type="domain" description="Glycoside hydrolase family 2 catalytic" evidence="1">
    <location>
        <begin position="58"/>
        <end position="221"/>
    </location>
</feature>
<keyword evidence="3" id="KW-1185">Reference proteome</keyword>
<dbReference type="AlphaFoldDB" id="A0A1M4WZE3"/>
<organism evidence="2 3">
    <name type="scientific">Cnuella takakiae</name>
    <dbReference type="NCBI Taxonomy" id="1302690"/>
    <lineage>
        <taxon>Bacteria</taxon>
        <taxon>Pseudomonadati</taxon>
        <taxon>Bacteroidota</taxon>
        <taxon>Chitinophagia</taxon>
        <taxon>Chitinophagales</taxon>
        <taxon>Chitinophagaceae</taxon>
        <taxon>Cnuella</taxon>
    </lineage>
</organism>
<dbReference type="Proteomes" id="UP000184368">
    <property type="component" value="Unassembled WGS sequence"/>
</dbReference>
<dbReference type="Pfam" id="PF02836">
    <property type="entry name" value="Glyco_hydro_2_C"/>
    <property type="match status" value="1"/>
</dbReference>
<dbReference type="SUPFAM" id="SSF51445">
    <property type="entry name" value="(Trans)glycosidases"/>
    <property type="match status" value="1"/>
</dbReference>
<evidence type="ECO:0000313" key="3">
    <source>
        <dbReference type="Proteomes" id="UP000184368"/>
    </source>
</evidence>
<dbReference type="STRING" id="1302690.BUE76_06450"/>
<keyword evidence="2" id="KW-0378">Hydrolase</keyword>
<dbReference type="GO" id="GO:0004553">
    <property type="term" value="F:hydrolase activity, hydrolyzing O-glycosyl compounds"/>
    <property type="evidence" value="ECO:0007669"/>
    <property type="project" value="InterPro"/>
</dbReference>
<gene>
    <name evidence="2" type="ORF">SAMN05444008_103190</name>
</gene>
<name>A0A1M4WZE3_9BACT</name>
<sequence>MKFLLLGLALVLAVLGISLVWNPFAATPHRDTSAARVHIQKEQEGYRIIRNGNPYDIKGAAVTDTSMLRRVKENGGNSVRVYDVQNAQAWLDAAAHYGLSVILALPIKQQGNGIDYGNDAAVQAQRALVRNTILRYRHHPALLMWVVGNEPTIFVEPEYSNFFLLRKVLKAVDEIAVLVHQLDQDHPAVLVHAGFFPKLLKLTGIFCPNIDLICFNSFSAVAGFIKKLESAGWDKPFFFAEFGSRGYWSWKETDWLSRLEPTSFEKARYLQSQFQSLAQATRNKKCLGGYVFLWGIKNEYTPTAFSLFAPGREPAATELVDVCRKAWLGAGSECAAPSIAYLNLDGKKDEENVYLLPGATARVGLAWVGRPSGTLRVRWELHEERGEYLLSSYKDQKQELIRSDSFAIMHESSPIVATSNQSSGEQLFDLQVPTKPGPYRLYVYVANDCQKVATANACFFVQPD</sequence>
<evidence type="ECO:0000259" key="1">
    <source>
        <dbReference type="Pfam" id="PF02836"/>
    </source>
</evidence>
<dbReference type="Gene3D" id="3.20.20.80">
    <property type="entry name" value="Glycosidases"/>
    <property type="match status" value="1"/>
</dbReference>
<evidence type="ECO:0000313" key="2">
    <source>
        <dbReference type="EMBL" id="SHE86342.1"/>
    </source>
</evidence>
<proteinExistence type="predicted"/>
<dbReference type="RefSeq" id="WP_073040707.1">
    <property type="nucleotide sequence ID" value="NZ_FQUO01000003.1"/>
</dbReference>
<dbReference type="EMBL" id="FQUO01000003">
    <property type="protein sequence ID" value="SHE86342.1"/>
    <property type="molecule type" value="Genomic_DNA"/>
</dbReference>